<dbReference type="AlphaFoldDB" id="A0A1U8NW14"/>
<dbReference type="Proteomes" id="UP000818029">
    <property type="component" value="Chromosome A02"/>
</dbReference>
<evidence type="ECO:0000313" key="2">
    <source>
        <dbReference type="RefSeq" id="XP_016743152.1"/>
    </source>
</evidence>
<dbReference type="OrthoDB" id="998593at2759"/>
<reference evidence="2" key="2">
    <citation type="submission" date="2025-08" db="UniProtKB">
        <authorList>
            <consortium name="RefSeq"/>
        </authorList>
    </citation>
    <scope>IDENTIFICATION</scope>
</reference>
<dbReference type="GeneID" id="107952405"/>
<sequence>MVSETEDKVCLIRDQLKAVSDRQKSYADLKRKDIEYSLGDMVFLKVSPWNKVLRFGRTEEIEVRSNLNFEEDPVQILDYDVKVLCRKSILLVKVLWRNYSTVEATWEPKDSRRQQYPHLF</sequence>
<proteinExistence type="predicted"/>
<dbReference type="PaxDb" id="3635-A0A1U8NW14"/>
<evidence type="ECO:0000313" key="1">
    <source>
        <dbReference type="Proteomes" id="UP000818029"/>
    </source>
</evidence>
<organism evidence="1 2">
    <name type="scientific">Gossypium hirsutum</name>
    <name type="common">Upland cotton</name>
    <name type="synonym">Gossypium mexicanum</name>
    <dbReference type="NCBI Taxonomy" id="3635"/>
    <lineage>
        <taxon>Eukaryota</taxon>
        <taxon>Viridiplantae</taxon>
        <taxon>Streptophyta</taxon>
        <taxon>Embryophyta</taxon>
        <taxon>Tracheophyta</taxon>
        <taxon>Spermatophyta</taxon>
        <taxon>Magnoliopsida</taxon>
        <taxon>eudicotyledons</taxon>
        <taxon>Gunneridae</taxon>
        <taxon>Pentapetalae</taxon>
        <taxon>rosids</taxon>
        <taxon>malvids</taxon>
        <taxon>Malvales</taxon>
        <taxon>Malvaceae</taxon>
        <taxon>Malvoideae</taxon>
        <taxon>Gossypium</taxon>
    </lineage>
</organism>
<keyword evidence="1" id="KW-1185">Reference proteome</keyword>
<name>A0A1U8NW14_GOSHI</name>
<gene>
    <name evidence="2" type="primary">LOC107952405</name>
</gene>
<protein>
    <recommendedName>
        <fullName evidence="3">DNA/RNA polymerases superfamily protein</fullName>
    </recommendedName>
</protein>
<dbReference type="PANTHER" id="PTHR46148:SF44">
    <property type="entry name" value="GAG-POL POLYPROTEIN"/>
    <property type="match status" value="1"/>
</dbReference>
<dbReference type="InterPro" id="IPR016197">
    <property type="entry name" value="Chromo-like_dom_sf"/>
</dbReference>
<reference evidence="1" key="1">
    <citation type="journal article" date="2020" name="Nat. Genet.">
        <title>Genomic diversifications of five Gossypium allopolyploid species and their impact on cotton improvement.</title>
        <authorList>
            <person name="Chen Z.J."/>
            <person name="Sreedasyam A."/>
            <person name="Ando A."/>
            <person name="Song Q."/>
            <person name="De Santiago L.M."/>
            <person name="Hulse-Kemp A.M."/>
            <person name="Ding M."/>
            <person name="Ye W."/>
            <person name="Kirkbride R.C."/>
            <person name="Jenkins J."/>
            <person name="Plott C."/>
            <person name="Lovell J."/>
            <person name="Lin Y.M."/>
            <person name="Vaughn R."/>
            <person name="Liu B."/>
            <person name="Simpson S."/>
            <person name="Scheffler B.E."/>
            <person name="Wen L."/>
            <person name="Saski C.A."/>
            <person name="Grover C.E."/>
            <person name="Hu G."/>
            <person name="Conover J.L."/>
            <person name="Carlson J.W."/>
            <person name="Shu S."/>
            <person name="Boston L.B."/>
            <person name="Williams M."/>
            <person name="Peterson D.G."/>
            <person name="McGee K."/>
            <person name="Jones D.C."/>
            <person name="Wendel J.F."/>
            <person name="Stelly D.M."/>
            <person name="Grimwood J."/>
            <person name="Schmutz J."/>
        </authorList>
    </citation>
    <scope>NUCLEOTIDE SEQUENCE [LARGE SCALE GENOMIC DNA]</scope>
    <source>
        <strain evidence="1">cv. TM-1</strain>
    </source>
</reference>
<dbReference type="RefSeq" id="XP_016743152.1">
    <property type="nucleotide sequence ID" value="XM_016887663.1"/>
</dbReference>
<accession>A0A1U8NW14</accession>
<evidence type="ECO:0008006" key="3">
    <source>
        <dbReference type="Google" id="ProtNLM"/>
    </source>
</evidence>
<dbReference type="KEGG" id="ghi:107952405"/>
<dbReference type="SUPFAM" id="SSF54160">
    <property type="entry name" value="Chromo domain-like"/>
    <property type="match status" value="1"/>
</dbReference>
<dbReference type="PANTHER" id="PTHR46148">
    <property type="entry name" value="CHROMO DOMAIN-CONTAINING PROTEIN"/>
    <property type="match status" value="1"/>
</dbReference>